<dbReference type="InterPro" id="IPR000792">
    <property type="entry name" value="Tscrpt_reg_LuxR_C"/>
</dbReference>
<dbReference type="EMBL" id="JAYMRS010000010">
    <property type="protein sequence ID" value="MFB8770348.1"/>
    <property type="molecule type" value="Genomic_DNA"/>
</dbReference>
<dbReference type="InterPro" id="IPR036388">
    <property type="entry name" value="WH-like_DNA-bd_sf"/>
</dbReference>
<accession>A0ABV5E0I5</accession>
<evidence type="ECO:0000259" key="1">
    <source>
        <dbReference type="PROSITE" id="PS50043"/>
    </source>
</evidence>
<dbReference type="InterPro" id="IPR016032">
    <property type="entry name" value="Sig_transdc_resp-reg_C-effctor"/>
</dbReference>
<dbReference type="RefSeq" id="WP_357229054.1">
    <property type="nucleotide sequence ID" value="NZ_JAYMRS010000010.1"/>
</dbReference>
<evidence type="ECO:0000313" key="2">
    <source>
        <dbReference type="EMBL" id="MFB8770348.1"/>
    </source>
</evidence>
<name>A0ABV5E0I5_9ACTN</name>
<evidence type="ECO:0000313" key="3">
    <source>
        <dbReference type="Proteomes" id="UP001585053"/>
    </source>
</evidence>
<dbReference type="Proteomes" id="UP001585053">
    <property type="component" value="Unassembled WGS sequence"/>
</dbReference>
<proteinExistence type="predicted"/>
<organism evidence="2 3">
    <name type="scientific">Nocardiopsis alba</name>
    <dbReference type="NCBI Taxonomy" id="53437"/>
    <lineage>
        <taxon>Bacteria</taxon>
        <taxon>Bacillati</taxon>
        <taxon>Actinomycetota</taxon>
        <taxon>Actinomycetes</taxon>
        <taxon>Streptosporangiales</taxon>
        <taxon>Nocardiopsidaceae</taxon>
        <taxon>Nocardiopsis</taxon>
    </lineage>
</organism>
<dbReference type="Pfam" id="PF00196">
    <property type="entry name" value="GerE"/>
    <property type="match status" value="1"/>
</dbReference>
<gene>
    <name evidence="2" type="ORF">VSQ78_21835</name>
</gene>
<keyword evidence="3" id="KW-1185">Reference proteome</keyword>
<dbReference type="PROSITE" id="PS50043">
    <property type="entry name" value="HTH_LUXR_2"/>
    <property type="match status" value="1"/>
</dbReference>
<sequence length="85" mass="9487">MLRQVQRHCSDAVLLDLDMPEGGRHIDNELFVQAMTSYSPLTEREHDVLECTLKGLTVVQTSETLHLPTGAVRVHLFSAVQKTAT</sequence>
<protein>
    <submittedName>
        <fullName evidence="2">LuxR C-terminal-related transcriptional regulator</fullName>
    </submittedName>
</protein>
<dbReference type="Gene3D" id="1.10.10.10">
    <property type="entry name" value="Winged helix-like DNA-binding domain superfamily/Winged helix DNA-binding domain"/>
    <property type="match status" value="1"/>
</dbReference>
<reference evidence="2 3" key="1">
    <citation type="submission" date="2024-01" db="EMBL/GenBank/DDBJ databases">
        <title>Genome mining of biosynthetic gene clusters to explore secondary metabolites of Streptomyces sp.</title>
        <authorList>
            <person name="Baig A."/>
            <person name="Ajitkumar Shintre N."/>
            <person name="Kumar H."/>
            <person name="Anbarasu A."/>
            <person name="Ramaiah S."/>
        </authorList>
    </citation>
    <scope>NUCLEOTIDE SEQUENCE [LARGE SCALE GENOMIC DNA]</scope>
    <source>
        <strain evidence="2 3">A01</strain>
    </source>
</reference>
<comment type="caution">
    <text evidence="2">The sequence shown here is derived from an EMBL/GenBank/DDBJ whole genome shotgun (WGS) entry which is preliminary data.</text>
</comment>
<feature type="domain" description="HTH luxR-type" evidence="1">
    <location>
        <begin position="34"/>
        <end position="85"/>
    </location>
</feature>
<dbReference type="SMART" id="SM00421">
    <property type="entry name" value="HTH_LUXR"/>
    <property type="match status" value="1"/>
</dbReference>
<dbReference type="SUPFAM" id="SSF46894">
    <property type="entry name" value="C-terminal effector domain of the bipartite response regulators"/>
    <property type="match status" value="1"/>
</dbReference>